<evidence type="ECO:0000313" key="4">
    <source>
        <dbReference type="Proteomes" id="UP000518752"/>
    </source>
</evidence>
<gene>
    <name evidence="3" type="ORF">D9757_006632</name>
</gene>
<feature type="transmembrane region" description="Helical" evidence="2">
    <location>
        <begin position="624"/>
        <end position="643"/>
    </location>
</feature>
<comment type="caution">
    <text evidence="3">The sequence shown here is derived from an EMBL/GenBank/DDBJ whole genome shotgun (WGS) entry which is preliminary data.</text>
</comment>
<evidence type="ECO:0000313" key="3">
    <source>
        <dbReference type="EMBL" id="KAF5386421.1"/>
    </source>
</evidence>
<keyword evidence="2" id="KW-1133">Transmembrane helix</keyword>
<dbReference type="EMBL" id="JAACJN010000036">
    <property type="protein sequence ID" value="KAF5386421.1"/>
    <property type="molecule type" value="Genomic_DNA"/>
</dbReference>
<feature type="compositionally biased region" description="Basic residues" evidence="1">
    <location>
        <begin position="1"/>
        <end position="10"/>
    </location>
</feature>
<organism evidence="3 4">
    <name type="scientific">Collybiopsis confluens</name>
    <dbReference type="NCBI Taxonomy" id="2823264"/>
    <lineage>
        <taxon>Eukaryota</taxon>
        <taxon>Fungi</taxon>
        <taxon>Dikarya</taxon>
        <taxon>Basidiomycota</taxon>
        <taxon>Agaricomycotina</taxon>
        <taxon>Agaricomycetes</taxon>
        <taxon>Agaricomycetidae</taxon>
        <taxon>Agaricales</taxon>
        <taxon>Marasmiineae</taxon>
        <taxon>Omphalotaceae</taxon>
        <taxon>Collybiopsis</taxon>
    </lineage>
</organism>
<dbReference type="GO" id="GO:0000981">
    <property type="term" value="F:DNA-binding transcription factor activity, RNA polymerase II-specific"/>
    <property type="evidence" value="ECO:0007669"/>
    <property type="project" value="InterPro"/>
</dbReference>
<sequence length="858" mass="96442">MAQQPKKKCRSKDDAAQIPPESGSKPIQKLQRRRALRACDSCRRQKIKCDGCEPTCSQWTKDRAALDKHYVRELEAKLLRLECLNSYVLHRGVENDRGSSAEILHDTKIPPLKEDPQVPDVTLFALYQALKKSSSWKDGGNGYRDIFCPALPTKDSSFEREDSGKTESARLEFRAWARSWAMKPFDANLFEVDCRKFGLYDRYVITCAPRYVSANVVRQDAKSLGSNVDGVQGNRINFFQGSEKFSINGGEFNAIGGDMHNTTTNNDSSSTHISFNGCTSDYPSSSPPPPPPKRRSRWSTTTFIPIVYHHYIQPDGLALLIRRFHRIIGQVGYTHVITGRRILAPSRGSKRLNSYSTTRVTRDDACPHSPDTVVRASLFDIQHKANANEGESIEDVPAACVAAGEDEIDEIVVDRSWRPSGKDIIGVQVCSSLPEKILAPSNYRSRVEVQIRKMYILFRRLFQSTFPGQAQGGAVPAGALGTQQTISVTLGAAMIPTPAVLADKIYYYAFAPCSKNAQNFACFFSLSRNLSCCPSGLPFFRLGHGTVTCHSIKYYSDFFADIPAFSTFSLAVPRISPPPSSNYTTALQTVALFDLELKRFPALLGSIIFIVLAAVFIAPEKANWMRNVMNFVVFQIFLMYMHYQREMSARHLFELRIELKEQFERTQQAQLNERKTADSKYRLTSYVFHDEFAPSSFPWCLLTCIAQVRVPLNTALLALQNMSATGSIAKSLELEFNALEGSLNMMSKVLNDVLDFNRLDSGKLESLSKPYAFHQVMRSMFLPLRLATDARKLELIIDLDMNIDEVARRGAYRALGKESESIETLLKEEFFSIFPRHYEEGCSRLDVSMVGSGKSFQL</sequence>
<feature type="compositionally biased region" description="Low complexity" evidence="1">
    <location>
        <begin position="261"/>
        <end position="271"/>
    </location>
</feature>
<feature type="region of interest" description="Disordered" evidence="1">
    <location>
        <begin position="261"/>
        <end position="297"/>
    </location>
</feature>
<dbReference type="AlphaFoldDB" id="A0A8H5MAF1"/>
<accession>A0A8H5MAF1</accession>
<dbReference type="CDD" id="cd00067">
    <property type="entry name" value="GAL4"/>
    <property type="match status" value="1"/>
</dbReference>
<keyword evidence="2" id="KW-0472">Membrane</keyword>
<protein>
    <recommendedName>
        <fullName evidence="5">Zn(2)-C6 fungal-type domain-containing protein</fullName>
    </recommendedName>
</protein>
<dbReference type="Gene3D" id="4.10.240.10">
    <property type="entry name" value="Zn(2)-C6 fungal-type DNA-binding domain"/>
    <property type="match status" value="1"/>
</dbReference>
<reference evidence="3 4" key="1">
    <citation type="journal article" date="2020" name="ISME J.">
        <title>Uncovering the hidden diversity of litter-decomposition mechanisms in mushroom-forming fungi.</title>
        <authorList>
            <person name="Floudas D."/>
            <person name="Bentzer J."/>
            <person name="Ahren D."/>
            <person name="Johansson T."/>
            <person name="Persson P."/>
            <person name="Tunlid A."/>
        </authorList>
    </citation>
    <scope>NUCLEOTIDE SEQUENCE [LARGE SCALE GENOMIC DNA]</scope>
    <source>
        <strain evidence="3 4">CBS 406.79</strain>
    </source>
</reference>
<evidence type="ECO:0000256" key="2">
    <source>
        <dbReference type="SAM" id="Phobius"/>
    </source>
</evidence>
<dbReference type="InterPro" id="IPR036864">
    <property type="entry name" value="Zn2-C6_fun-type_DNA-bd_sf"/>
</dbReference>
<dbReference type="GO" id="GO:0008270">
    <property type="term" value="F:zinc ion binding"/>
    <property type="evidence" value="ECO:0007669"/>
    <property type="project" value="InterPro"/>
</dbReference>
<proteinExistence type="predicted"/>
<dbReference type="Proteomes" id="UP000518752">
    <property type="component" value="Unassembled WGS sequence"/>
</dbReference>
<dbReference type="OrthoDB" id="2923306at2759"/>
<feature type="region of interest" description="Disordered" evidence="1">
    <location>
        <begin position="1"/>
        <end position="30"/>
    </location>
</feature>
<evidence type="ECO:0000256" key="1">
    <source>
        <dbReference type="SAM" id="MobiDB-lite"/>
    </source>
</evidence>
<feature type="compositionally biased region" description="Polar residues" evidence="1">
    <location>
        <begin position="272"/>
        <end position="282"/>
    </location>
</feature>
<evidence type="ECO:0008006" key="5">
    <source>
        <dbReference type="Google" id="ProtNLM"/>
    </source>
</evidence>
<name>A0A8H5MAF1_9AGAR</name>
<dbReference type="InterPro" id="IPR001138">
    <property type="entry name" value="Zn2Cys6_DnaBD"/>
</dbReference>
<dbReference type="SUPFAM" id="SSF57701">
    <property type="entry name" value="Zn2/Cys6 DNA-binding domain"/>
    <property type="match status" value="1"/>
</dbReference>
<keyword evidence="4" id="KW-1185">Reference proteome</keyword>
<keyword evidence="2" id="KW-0812">Transmembrane</keyword>
<feature type="transmembrane region" description="Helical" evidence="2">
    <location>
        <begin position="600"/>
        <end position="618"/>
    </location>
</feature>